<feature type="compositionally biased region" description="Low complexity" evidence="1">
    <location>
        <begin position="58"/>
        <end position="77"/>
    </location>
</feature>
<evidence type="ECO:0000313" key="3">
    <source>
        <dbReference type="Proteomes" id="UP000481861"/>
    </source>
</evidence>
<keyword evidence="3" id="KW-1185">Reference proteome</keyword>
<reference evidence="2 3" key="1">
    <citation type="submission" date="2020-01" db="EMBL/GenBank/DDBJ databases">
        <authorList>
            <consortium name="DOE Joint Genome Institute"/>
            <person name="Haridas S."/>
            <person name="Albert R."/>
            <person name="Binder M."/>
            <person name="Bloem J."/>
            <person name="Labutti K."/>
            <person name="Salamov A."/>
            <person name="Andreopoulos B."/>
            <person name="Baker S.E."/>
            <person name="Barry K."/>
            <person name="Bills G."/>
            <person name="Bluhm B.H."/>
            <person name="Cannon C."/>
            <person name="Castanera R."/>
            <person name="Culley D.E."/>
            <person name="Daum C."/>
            <person name="Ezra D."/>
            <person name="Gonzalez J.B."/>
            <person name="Henrissat B."/>
            <person name="Kuo A."/>
            <person name="Liang C."/>
            <person name="Lipzen A."/>
            <person name="Lutzoni F."/>
            <person name="Magnuson J."/>
            <person name="Mondo S."/>
            <person name="Nolan M."/>
            <person name="Ohm R."/>
            <person name="Pangilinan J."/>
            <person name="Park H.-J.H."/>
            <person name="Ramirez L."/>
            <person name="Alfaro M."/>
            <person name="Sun H."/>
            <person name="Tritt A."/>
            <person name="Yoshinaga Y."/>
            <person name="Zwiers L.-H.L."/>
            <person name="Turgeon B.G."/>
            <person name="Goodwin S.B."/>
            <person name="Spatafora J.W."/>
            <person name="Crous P.W."/>
            <person name="Grigoriev I.V."/>
        </authorList>
    </citation>
    <scope>NUCLEOTIDE SEQUENCE [LARGE SCALE GENOMIC DNA]</scope>
    <source>
        <strain evidence="2 3">CBS 611.86</strain>
    </source>
</reference>
<sequence>MSSISETPTKTATDIQGDPDSHSDQAEQAQADLWDDEPPPELLTDADADDDDNEAEAESSSSPTTSPPHNTTTLTSPDTALPYTFPGQLDDVALAHAYAAIREAEFGPSLADMRAERESSGDTSDGEDDSASARYLKRARRDLEVRVGAKLDFESYLKREQDKQGKGGGAGGSMAA</sequence>
<dbReference type="Proteomes" id="UP000481861">
    <property type="component" value="Unassembled WGS sequence"/>
</dbReference>
<feature type="region of interest" description="Disordered" evidence="1">
    <location>
        <begin position="1"/>
        <end position="82"/>
    </location>
</feature>
<gene>
    <name evidence="2" type="ORF">BDV95DRAFT_591446</name>
</gene>
<organism evidence="2 3">
    <name type="scientific">Massariosphaeria phaeospora</name>
    <dbReference type="NCBI Taxonomy" id="100035"/>
    <lineage>
        <taxon>Eukaryota</taxon>
        <taxon>Fungi</taxon>
        <taxon>Dikarya</taxon>
        <taxon>Ascomycota</taxon>
        <taxon>Pezizomycotina</taxon>
        <taxon>Dothideomycetes</taxon>
        <taxon>Pleosporomycetidae</taxon>
        <taxon>Pleosporales</taxon>
        <taxon>Pleosporales incertae sedis</taxon>
        <taxon>Massariosphaeria</taxon>
    </lineage>
</organism>
<evidence type="ECO:0000313" key="2">
    <source>
        <dbReference type="EMBL" id="KAF2876055.1"/>
    </source>
</evidence>
<accession>A0A7C8MGK7</accession>
<feature type="region of interest" description="Disordered" evidence="1">
    <location>
        <begin position="104"/>
        <end position="133"/>
    </location>
</feature>
<evidence type="ECO:0000256" key="1">
    <source>
        <dbReference type="SAM" id="MobiDB-lite"/>
    </source>
</evidence>
<feature type="region of interest" description="Disordered" evidence="1">
    <location>
        <begin position="157"/>
        <end position="176"/>
    </location>
</feature>
<name>A0A7C8MGK7_9PLEO</name>
<dbReference type="AlphaFoldDB" id="A0A7C8MGK7"/>
<dbReference type="EMBL" id="JAADJZ010000004">
    <property type="protein sequence ID" value="KAF2876055.1"/>
    <property type="molecule type" value="Genomic_DNA"/>
</dbReference>
<protein>
    <submittedName>
        <fullName evidence="2">Uncharacterized protein</fullName>
    </submittedName>
</protein>
<feature type="compositionally biased region" description="Gly residues" evidence="1">
    <location>
        <begin position="166"/>
        <end position="176"/>
    </location>
</feature>
<proteinExistence type="predicted"/>
<feature type="compositionally biased region" description="Polar residues" evidence="1">
    <location>
        <begin position="1"/>
        <end position="14"/>
    </location>
</feature>
<comment type="caution">
    <text evidence="2">The sequence shown here is derived from an EMBL/GenBank/DDBJ whole genome shotgun (WGS) entry which is preliminary data.</text>
</comment>
<feature type="compositionally biased region" description="Acidic residues" evidence="1">
    <location>
        <begin position="33"/>
        <end position="57"/>
    </location>
</feature>